<evidence type="ECO:0000256" key="4">
    <source>
        <dbReference type="ARBA" id="ARBA00022475"/>
    </source>
</evidence>
<evidence type="ECO:0000256" key="11">
    <source>
        <dbReference type="SAM" id="Phobius"/>
    </source>
</evidence>
<feature type="transmembrane region" description="Helical" evidence="11">
    <location>
        <begin position="34"/>
        <end position="55"/>
    </location>
</feature>
<evidence type="ECO:0000256" key="2">
    <source>
        <dbReference type="ARBA" id="ARBA00010637"/>
    </source>
</evidence>
<dbReference type="InterPro" id="IPR007690">
    <property type="entry name" value="T2SS_GspM"/>
</dbReference>
<dbReference type="RefSeq" id="WP_027591919.1">
    <property type="nucleotide sequence ID" value="NZ_FMUP01000005.1"/>
</dbReference>
<dbReference type="AlphaFoldDB" id="A0A0B3BUZ3"/>
<dbReference type="GO" id="GO:0005886">
    <property type="term" value="C:plasma membrane"/>
    <property type="evidence" value="ECO:0007669"/>
    <property type="project" value="UniProtKB-SubCell"/>
</dbReference>
<keyword evidence="3 10" id="KW-0813">Transport</keyword>
<keyword evidence="13" id="KW-1185">Reference proteome</keyword>
<evidence type="ECO:0000256" key="6">
    <source>
        <dbReference type="ARBA" id="ARBA00022692"/>
    </source>
</evidence>
<evidence type="ECO:0000256" key="1">
    <source>
        <dbReference type="ARBA" id="ARBA00004377"/>
    </source>
</evidence>
<dbReference type="STRING" id="706570.PT85_02575"/>
<dbReference type="Gene3D" id="3.30.1360.100">
    <property type="entry name" value="General secretion pathway protein M, EpsM"/>
    <property type="match status" value="1"/>
</dbReference>
<keyword evidence="9 10" id="KW-0472">Membrane</keyword>
<comment type="subcellular location">
    <subcellularLocation>
        <location evidence="1">Cell inner membrane</location>
        <topology evidence="1">Single-pass membrane protein</topology>
    </subcellularLocation>
</comment>
<dbReference type="SUPFAM" id="SSF103054">
    <property type="entry name" value="General secretion pathway protein M, EpsM"/>
    <property type="match status" value="1"/>
</dbReference>
<dbReference type="PIRSF" id="PIRSF006291">
    <property type="entry name" value="GspM"/>
    <property type="match status" value="1"/>
</dbReference>
<dbReference type="InterPro" id="IPR023229">
    <property type="entry name" value="T2SS_M_periplasmic_sf"/>
</dbReference>
<protein>
    <recommendedName>
        <fullName evidence="10">Type II secretion system protein M</fullName>
        <shortName evidence="10">T2SS protein M</shortName>
    </recommendedName>
    <alternativeName>
        <fullName evidence="10">General secretion pathway protein M</fullName>
    </alternativeName>
</protein>
<dbReference type="GO" id="GO:0015628">
    <property type="term" value="P:protein secretion by the type II secretion system"/>
    <property type="evidence" value="ECO:0007669"/>
    <property type="project" value="InterPro"/>
</dbReference>
<dbReference type="OrthoDB" id="7013123at2"/>
<keyword evidence="8 11" id="KW-1133">Transmembrane helix</keyword>
<evidence type="ECO:0000256" key="5">
    <source>
        <dbReference type="ARBA" id="ARBA00022519"/>
    </source>
</evidence>
<dbReference type="EMBL" id="JTAK01000001">
    <property type="protein sequence ID" value="KHO66470.1"/>
    <property type="molecule type" value="Genomic_DNA"/>
</dbReference>
<dbReference type="GO" id="GO:0015627">
    <property type="term" value="C:type II protein secretion system complex"/>
    <property type="evidence" value="ECO:0007669"/>
    <property type="project" value="InterPro"/>
</dbReference>
<proteinExistence type="inferred from homology"/>
<accession>A0A0B3BUZ3</accession>
<keyword evidence="7 10" id="KW-0653">Protein transport</keyword>
<comment type="function">
    <text evidence="10">Inner membrane component of the type II secretion system required for the energy-dependent secretion of extracellular factors such as proteases and toxins from the periplasm.</text>
</comment>
<gene>
    <name evidence="12" type="ORF">PT85_02575</name>
</gene>
<dbReference type="Proteomes" id="UP000030980">
    <property type="component" value="Unassembled WGS sequence"/>
</dbReference>
<reference evidence="12 13" key="1">
    <citation type="submission" date="2014-11" db="EMBL/GenBank/DDBJ databases">
        <title>Genome sequence of Pseudomonas tuomuerensis JCM 14085.</title>
        <authorList>
            <person name="Shin S.-K."/>
            <person name="Yi H."/>
        </authorList>
    </citation>
    <scope>NUCLEOTIDE SEQUENCE [LARGE SCALE GENOMIC DNA]</scope>
    <source>
        <strain evidence="12 13">JCM 14085</strain>
    </source>
</reference>
<evidence type="ECO:0000313" key="12">
    <source>
        <dbReference type="EMBL" id="KHO66470.1"/>
    </source>
</evidence>
<evidence type="ECO:0000256" key="9">
    <source>
        <dbReference type="ARBA" id="ARBA00023136"/>
    </source>
</evidence>
<sequence>MKRWKRNLQARLAGASGSPLLQRWRQLARRERQALSALALFLFAVALYSGLWLPVERSRAEALRHFEQQRELLAYLQARAPEAQALSGRAVVRPAPTDLQRLVTAAAEQQGLAIERLDAEGEGGVQVSLQPAPFVTLLAWFEVLQRQGIRIEEAGLERHGEGAVVARLGLRPMP</sequence>
<keyword evidence="6 11" id="KW-0812">Transmembrane</keyword>
<organism evidence="12 13">
    <name type="scientific">Pseudomonas flexibilis</name>
    <dbReference type="NCBI Taxonomy" id="706570"/>
    <lineage>
        <taxon>Bacteria</taxon>
        <taxon>Pseudomonadati</taxon>
        <taxon>Pseudomonadota</taxon>
        <taxon>Gammaproteobacteria</taxon>
        <taxon>Pseudomonadales</taxon>
        <taxon>Pseudomonadaceae</taxon>
        <taxon>Pseudomonas</taxon>
    </lineage>
</organism>
<keyword evidence="5 10" id="KW-0997">Cell inner membrane</keyword>
<comment type="similarity">
    <text evidence="2 10">Belongs to the GSP M family.</text>
</comment>
<comment type="caution">
    <text evidence="12">The sequence shown here is derived from an EMBL/GenBank/DDBJ whole genome shotgun (WGS) entry which is preliminary data.</text>
</comment>
<keyword evidence="4 10" id="KW-1003">Cell membrane</keyword>
<evidence type="ECO:0000256" key="3">
    <source>
        <dbReference type="ARBA" id="ARBA00022448"/>
    </source>
</evidence>
<dbReference type="Pfam" id="PF04612">
    <property type="entry name" value="T2SSM"/>
    <property type="match status" value="1"/>
</dbReference>
<evidence type="ECO:0000256" key="7">
    <source>
        <dbReference type="ARBA" id="ARBA00022927"/>
    </source>
</evidence>
<evidence type="ECO:0000313" key="13">
    <source>
        <dbReference type="Proteomes" id="UP000030980"/>
    </source>
</evidence>
<name>A0A0B3BUZ3_9PSED</name>
<evidence type="ECO:0000256" key="10">
    <source>
        <dbReference type="PIRNR" id="PIRNR006291"/>
    </source>
</evidence>
<evidence type="ECO:0000256" key="8">
    <source>
        <dbReference type="ARBA" id="ARBA00022989"/>
    </source>
</evidence>